<name>A0A428WQZ6_AMYBA</name>
<reference evidence="2 3" key="1">
    <citation type="submission" date="2018-05" db="EMBL/GenBank/DDBJ databases">
        <title>Evolution of GPA BGCs.</title>
        <authorList>
            <person name="Waglechner N."/>
            <person name="Wright G.D."/>
        </authorList>
    </citation>
    <scope>NUCLEOTIDE SEQUENCE [LARGE SCALE GENOMIC DNA]</scope>
    <source>
        <strain evidence="2 3">DSM 5908</strain>
    </source>
</reference>
<comment type="caution">
    <text evidence="2">The sequence shown here is derived from an EMBL/GenBank/DDBJ whole genome shotgun (WGS) entry which is preliminary data.</text>
</comment>
<evidence type="ECO:0000313" key="3">
    <source>
        <dbReference type="Proteomes" id="UP000286716"/>
    </source>
</evidence>
<dbReference type="RefSeq" id="WP_020642471.1">
    <property type="nucleotide sequence ID" value="NZ_QHHU01000016.1"/>
</dbReference>
<organism evidence="2 3">
    <name type="scientific">Amycolatopsis balhimycina DSM 5908</name>
    <dbReference type="NCBI Taxonomy" id="1081091"/>
    <lineage>
        <taxon>Bacteria</taxon>
        <taxon>Bacillati</taxon>
        <taxon>Actinomycetota</taxon>
        <taxon>Actinomycetes</taxon>
        <taxon>Pseudonocardiales</taxon>
        <taxon>Pseudonocardiaceae</taxon>
        <taxon>Amycolatopsis</taxon>
    </lineage>
</organism>
<gene>
    <name evidence="2" type="ORF">DMA12_13360</name>
</gene>
<dbReference type="AlphaFoldDB" id="A0A428WQZ6"/>
<protein>
    <submittedName>
        <fullName evidence="2">Uncharacterized protein</fullName>
    </submittedName>
</protein>
<feature type="transmembrane region" description="Helical" evidence="1">
    <location>
        <begin position="44"/>
        <end position="64"/>
    </location>
</feature>
<sequence length="248" mass="26518">MIDLERKLAEALRERAGEVRPNLDAAWAEQQRRQRRSRAARRRLTVVVAPLAAALVLLTSVLMATRLQLADSTLPASPPGEPFGLPKPVYYDGSVGFGSISFSRIGTPVGEFTGQTDRWTTYAVTATTKTVPARTMFCLLASPGGVKPDGTSPQYGMKSPTCVPLSTAVVRSGYVGEDDGPLPAGKAIYLVDPAARELRLFDAKSDPSQAKAVGMLGSDQLFLADVHADSPPVRFQVSWSTPAHPAGR</sequence>
<dbReference type="EMBL" id="QHHU01000016">
    <property type="protein sequence ID" value="RSM45448.1"/>
    <property type="molecule type" value="Genomic_DNA"/>
</dbReference>
<dbReference type="Proteomes" id="UP000286716">
    <property type="component" value="Unassembled WGS sequence"/>
</dbReference>
<keyword evidence="1" id="KW-0472">Membrane</keyword>
<evidence type="ECO:0000313" key="2">
    <source>
        <dbReference type="EMBL" id="RSM45448.1"/>
    </source>
</evidence>
<dbReference type="OrthoDB" id="3620720at2"/>
<proteinExistence type="predicted"/>
<keyword evidence="1" id="KW-1133">Transmembrane helix</keyword>
<evidence type="ECO:0000256" key="1">
    <source>
        <dbReference type="SAM" id="Phobius"/>
    </source>
</evidence>
<keyword evidence="1" id="KW-0812">Transmembrane</keyword>
<accession>A0A428WQZ6</accession>
<keyword evidence="3" id="KW-1185">Reference proteome</keyword>